<sequence>MRSLSLGLLLAVAASASPLLGERDFREEFDKWEEKVVKAGFALEPPPVDPNYFNFTVPEETKEFLRLNKRCDNRVIVEDRTENFVDWDVQMSPVICATGEMMLHVTQGYQVSNAITVSAGVDYAWIKDVLNVQFRIDYTRTWTTTTSINTVGTITDGNCGVMIWKPLTVRRFGRVMEGCPGNMKEVGTWMADDRGKGSYEGVDWISGARGMCIKPGRNPPLSRCQGQGDFI</sequence>
<keyword evidence="1" id="KW-0732">Signal</keyword>
<keyword evidence="3" id="KW-1185">Reference proteome</keyword>
<evidence type="ECO:0000313" key="3">
    <source>
        <dbReference type="Proteomes" id="UP000240883"/>
    </source>
</evidence>
<protein>
    <submittedName>
        <fullName evidence="2">Uncharacterized protein</fullName>
    </submittedName>
</protein>
<evidence type="ECO:0000256" key="1">
    <source>
        <dbReference type="SAM" id="SignalP"/>
    </source>
</evidence>
<feature type="chain" id="PRO_5015724928" evidence="1">
    <location>
        <begin position="17"/>
        <end position="231"/>
    </location>
</feature>
<dbReference type="EMBL" id="KZ678137">
    <property type="protein sequence ID" value="PSN65046.1"/>
    <property type="molecule type" value="Genomic_DNA"/>
</dbReference>
<reference evidence="2 3" key="1">
    <citation type="journal article" date="2018" name="Front. Microbiol.">
        <title>Genome-Wide Analysis of Corynespora cassiicola Leaf Fall Disease Putative Effectors.</title>
        <authorList>
            <person name="Lopez D."/>
            <person name="Ribeiro S."/>
            <person name="Label P."/>
            <person name="Fumanal B."/>
            <person name="Venisse J.S."/>
            <person name="Kohler A."/>
            <person name="de Oliveira R.R."/>
            <person name="Labutti K."/>
            <person name="Lipzen A."/>
            <person name="Lail K."/>
            <person name="Bauer D."/>
            <person name="Ohm R.A."/>
            <person name="Barry K.W."/>
            <person name="Spatafora J."/>
            <person name="Grigoriev I.V."/>
            <person name="Martin F.M."/>
            <person name="Pujade-Renaud V."/>
        </authorList>
    </citation>
    <scope>NUCLEOTIDE SEQUENCE [LARGE SCALE GENOMIC DNA]</scope>
    <source>
        <strain evidence="2 3">Philippines</strain>
    </source>
</reference>
<evidence type="ECO:0000313" key="2">
    <source>
        <dbReference type="EMBL" id="PSN65046.1"/>
    </source>
</evidence>
<organism evidence="2 3">
    <name type="scientific">Corynespora cassiicola Philippines</name>
    <dbReference type="NCBI Taxonomy" id="1448308"/>
    <lineage>
        <taxon>Eukaryota</taxon>
        <taxon>Fungi</taxon>
        <taxon>Dikarya</taxon>
        <taxon>Ascomycota</taxon>
        <taxon>Pezizomycotina</taxon>
        <taxon>Dothideomycetes</taxon>
        <taxon>Pleosporomycetidae</taxon>
        <taxon>Pleosporales</taxon>
        <taxon>Corynesporascaceae</taxon>
        <taxon>Corynespora</taxon>
    </lineage>
</organism>
<accession>A0A2T2NIF1</accession>
<feature type="signal peptide" evidence="1">
    <location>
        <begin position="1"/>
        <end position="16"/>
    </location>
</feature>
<proteinExistence type="predicted"/>
<dbReference type="AlphaFoldDB" id="A0A2T2NIF1"/>
<dbReference type="Proteomes" id="UP000240883">
    <property type="component" value="Unassembled WGS sequence"/>
</dbReference>
<name>A0A2T2NIF1_CORCC</name>
<dbReference type="OrthoDB" id="3775542at2759"/>
<gene>
    <name evidence="2" type="ORF">BS50DRAFT_601560</name>
</gene>